<comment type="caution">
    <text evidence="5">The sequence shown here is derived from an EMBL/GenBank/DDBJ whole genome shotgun (WGS) entry which is preliminary data.</text>
</comment>
<feature type="domain" description="AAA+ ATPase" evidence="4">
    <location>
        <begin position="336"/>
        <end position="480"/>
    </location>
</feature>
<dbReference type="InterPro" id="IPR010994">
    <property type="entry name" value="RuvA_2-like"/>
</dbReference>
<dbReference type="PANTHER" id="PTHR43788">
    <property type="entry name" value="DNA2/NAM7 HELICASE FAMILY MEMBER"/>
    <property type="match status" value="1"/>
</dbReference>
<feature type="binding site" evidence="3">
    <location>
        <begin position="347"/>
        <end position="351"/>
    </location>
    <ligand>
        <name>ATP</name>
        <dbReference type="ChEBI" id="CHEBI:30616"/>
    </ligand>
</feature>
<dbReference type="CDD" id="cd17933">
    <property type="entry name" value="DEXSc_RecD-like"/>
    <property type="match status" value="1"/>
</dbReference>
<evidence type="ECO:0000256" key="2">
    <source>
        <dbReference type="ARBA" id="ARBA00022840"/>
    </source>
</evidence>
<dbReference type="Gene3D" id="2.30.30.940">
    <property type="match status" value="1"/>
</dbReference>
<accession>A0ABT4BV39</accession>
<dbReference type="EMBL" id="JAPOHA010000007">
    <property type="protein sequence ID" value="MCY1714205.1"/>
    <property type="molecule type" value="Genomic_DNA"/>
</dbReference>
<dbReference type="Pfam" id="PF14520">
    <property type="entry name" value="HHH_5"/>
    <property type="match status" value="1"/>
</dbReference>
<keyword evidence="1 3" id="KW-0547">Nucleotide-binding</keyword>
<dbReference type="InterPro" id="IPR041451">
    <property type="entry name" value="RecD2_SH13"/>
</dbReference>
<dbReference type="SUPFAM" id="SSF52540">
    <property type="entry name" value="P-loop containing nucleoside triphosphate hydrolases"/>
    <property type="match status" value="1"/>
</dbReference>
<protein>
    <recommendedName>
        <fullName evidence="3">ATP-dependent RecD2 DNA helicase</fullName>
        <ecNumber evidence="3">5.6.2.3</ecNumber>
    </recommendedName>
    <alternativeName>
        <fullName evidence="3">DNA 5'-3' helicase subunit RecD2</fullName>
    </alternativeName>
</protein>
<evidence type="ECO:0000256" key="3">
    <source>
        <dbReference type="HAMAP-Rule" id="MF_01488"/>
    </source>
</evidence>
<dbReference type="Pfam" id="PF23139">
    <property type="entry name" value="OB_YrrC"/>
    <property type="match status" value="1"/>
</dbReference>
<dbReference type="SMART" id="SM00382">
    <property type="entry name" value="AAA"/>
    <property type="match status" value="1"/>
</dbReference>
<dbReference type="CDD" id="cd18809">
    <property type="entry name" value="SF1_C_RecD"/>
    <property type="match status" value="1"/>
</dbReference>
<dbReference type="InterPro" id="IPR050534">
    <property type="entry name" value="Coronavir_polyprotein_1ab"/>
</dbReference>
<name>A0ABT4BV39_9FIRM</name>
<gene>
    <name evidence="3" type="primary">recD2</name>
    <name evidence="5" type="ORF">OUY18_08060</name>
</gene>
<sequence length="738" mass="81712">MKNENLLEMTGSVEQVIFKNEKNGYAIIEINNGEELVTVVGIMPLVSAGEELRVVGNWINNPNYGTQFKAEAFERSKPSTTVALLKYLASGAIKGIGPSTAGKIVDAFGMNTLDIIEKEPERLCEIKGITKAKVKKISEEFQKTHGIKEIMLSLGSYGISPEESVRVWKYFGPESAERVQEDPYCLCGDGIEIEFDRADGIAASLERPQDDRCRIRAGILHVLKHNIANGHTCLPADKLLKTSTRMLGIAMELATEMLEELKADASIISAVFNGREYIFTPKLYRSEVYSAGRLQMMLHYPAQSIIGVDDSISAIEEAFQIQYADGQKQAIKEALLKGILILTGGPGTGKTTTLNAIIKILEEKGEKVLLAAPTGRAAKRMSELTGQEAKTIHRMLQVEWDENDLPVFAKNEKNLLECDALVIDELSMVDTNLFEAVLRALPLGSRLIMVGDCDQLPSVGPGNVLRDLIVTNRFPVVQLDRIFRQSMQSLIITNAHRIVKGQMPELADHSSDFFFLPSNDPSEIRRTIVELCVTRLPASYGYSPLTDIQVLSPGRKGELGTMELNKRIQAAVNPPDKSKKEVSINGILFREGDKVMQVKNNYNLSWSKSDGSCGEGVFNGDLGILCAVDRRASTLTVLMDDRVVLYELETAAELELAYAMTVHKSQGNEFPAVVMPMYLGAPQLSYRNLLYTAITRARSLLILVGTRRTIQTMIDNNKKTRRYTGLSYFLTEGAENEE</sequence>
<dbReference type="InterPro" id="IPR027417">
    <property type="entry name" value="P-loop_NTPase"/>
</dbReference>
<dbReference type="HAMAP" id="MF_01488">
    <property type="entry name" value="RecD2"/>
    <property type="match status" value="1"/>
</dbReference>
<evidence type="ECO:0000259" key="4">
    <source>
        <dbReference type="SMART" id="SM00382"/>
    </source>
</evidence>
<keyword evidence="6" id="KW-1185">Reference proteome</keyword>
<keyword evidence="3" id="KW-0413">Isomerase</keyword>
<dbReference type="Pfam" id="PF13245">
    <property type="entry name" value="AAA_19"/>
    <property type="match status" value="1"/>
</dbReference>
<comment type="similarity">
    <text evidence="3">Belongs to the RecD family. RecD2 subfamily.</text>
</comment>
<comment type="function">
    <text evidence="3">DNA-dependent ATPase and ATP-dependent 5'-3' DNA helicase. Has no activity on blunt DNA or DNA with 3'-overhangs, requires at least 10 bases of 5'-ssDNA for helicase activity.</text>
</comment>
<dbReference type="SUPFAM" id="SSF47781">
    <property type="entry name" value="RuvA domain 2-like"/>
    <property type="match status" value="1"/>
</dbReference>
<comment type="catalytic activity">
    <reaction evidence="3">
        <text>ATP + H2O = ADP + phosphate + H(+)</text>
        <dbReference type="Rhea" id="RHEA:13065"/>
        <dbReference type="ChEBI" id="CHEBI:15377"/>
        <dbReference type="ChEBI" id="CHEBI:15378"/>
        <dbReference type="ChEBI" id="CHEBI:30616"/>
        <dbReference type="ChEBI" id="CHEBI:43474"/>
        <dbReference type="ChEBI" id="CHEBI:456216"/>
        <dbReference type="EC" id="5.6.2.3"/>
    </reaction>
</comment>
<evidence type="ECO:0000313" key="6">
    <source>
        <dbReference type="Proteomes" id="UP001082703"/>
    </source>
</evidence>
<evidence type="ECO:0000256" key="1">
    <source>
        <dbReference type="ARBA" id="ARBA00022741"/>
    </source>
</evidence>
<keyword evidence="2 3" id="KW-0067">ATP-binding</keyword>
<dbReference type="Gene3D" id="1.10.10.2220">
    <property type="match status" value="1"/>
</dbReference>
<dbReference type="RefSeq" id="WP_268058255.1">
    <property type="nucleotide sequence ID" value="NZ_JAPOHA010000007.1"/>
</dbReference>
<dbReference type="PANTHER" id="PTHR43788:SF6">
    <property type="entry name" value="DNA HELICASE B"/>
    <property type="match status" value="1"/>
</dbReference>
<proteinExistence type="inferred from homology"/>
<dbReference type="InterPro" id="IPR003593">
    <property type="entry name" value="AAA+_ATPase"/>
</dbReference>
<dbReference type="EC" id="5.6.2.3" evidence="3"/>
<keyword evidence="3" id="KW-0238">DNA-binding</keyword>
<dbReference type="InterPro" id="IPR029493">
    <property type="entry name" value="RecD2-like_HHH"/>
</dbReference>
<dbReference type="Pfam" id="PF14490">
    <property type="entry name" value="HHH_RecD2"/>
    <property type="match status" value="1"/>
</dbReference>
<keyword evidence="3" id="KW-0378">Hydrolase</keyword>
<dbReference type="Pfam" id="PF13538">
    <property type="entry name" value="UvrD_C_2"/>
    <property type="match status" value="1"/>
</dbReference>
<keyword evidence="3" id="KW-0347">Helicase</keyword>
<dbReference type="Gene3D" id="3.40.50.300">
    <property type="entry name" value="P-loop containing nucleotide triphosphate hydrolases"/>
    <property type="match status" value="2"/>
</dbReference>
<evidence type="ECO:0000313" key="5">
    <source>
        <dbReference type="EMBL" id="MCY1714205.1"/>
    </source>
</evidence>
<organism evidence="5 6">
    <name type="scientific">Caproiciproducens galactitolivorans</name>
    <dbReference type="NCBI Taxonomy" id="642589"/>
    <lineage>
        <taxon>Bacteria</taxon>
        <taxon>Bacillati</taxon>
        <taxon>Bacillota</taxon>
        <taxon>Clostridia</taxon>
        <taxon>Eubacteriales</taxon>
        <taxon>Acutalibacteraceae</taxon>
        <taxon>Caproiciproducens</taxon>
    </lineage>
</organism>
<dbReference type="InterPro" id="IPR055446">
    <property type="entry name" value="RecD2_N_OB"/>
</dbReference>
<dbReference type="InterPro" id="IPR006345">
    <property type="entry name" value="RecD2"/>
</dbReference>
<dbReference type="NCBIfam" id="TIGR01448">
    <property type="entry name" value="recD_rel"/>
    <property type="match status" value="1"/>
</dbReference>
<dbReference type="InterPro" id="IPR027785">
    <property type="entry name" value="UvrD-like_helicase_C"/>
</dbReference>
<dbReference type="Gene3D" id="1.10.150.20">
    <property type="entry name" value="5' to 3' exonuclease, C-terminal subdomain"/>
    <property type="match status" value="1"/>
</dbReference>
<dbReference type="Pfam" id="PF18335">
    <property type="entry name" value="SH3_13"/>
    <property type="match status" value="1"/>
</dbReference>
<dbReference type="Proteomes" id="UP001082703">
    <property type="component" value="Unassembled WGS sequence"/>
</dbReference>
<reference evidence="5 6" key="1">
    <citation type="submission" date="2022-11" db="EMBL/GenBank/DDBJ databases">
        <authorList>
            <person name="Caiyu Z."/>
        </authorList>
    </citation>
    <scope>NUCLEOTIDE SEQUENCE [LARGE SCALE GENOMIC DNA]</scope>
    <source>
        <strain evidence="5 6">YR-4</strain>
    </source>
</reference>